<dbReference type="SUPFAM" id="SSF52096">
    <property type="entry name" value="ClpP/crotonase"/>
    <property type="match status" value="1"/>
</dbReference>
<dbReference type="InterPro" id="IPR002825">
    <property type="entry name" value="Pept_S49_ser-pept_pro"/>
</dbReference>
<organism evidence="1 2">
    <name type="scientific">Candidatus Curtissbacteria bacterium RIFOXYA1_FULL_41_14</name>
    <dbReference type="NCBI Taxonomy" id="1797737"/>
    <lineage>
        <taxon>Bacteria</taxon>
        <taxon>Candidatus Curtissiibacteriota</taxon>
    </lineage>
</organism>
<evidence type="ECO:0000313" key="2">
    <source>
        <dbReference type="Proteomes" id="UP000176751"/>
    </source>
</evidence>
<dbReference type="Proteomes" id="UP000176751">
    <property type="component" value="Unassembled WGS sequence"/>
</dbReference>
<dbReference type="GO" id="GO:0016020">
    <property type="term" value="C:membrane"/>
    <property type="evidence" value="ECO:0007669"/>
    <property type="project" value="InterPro"/>
</dbReference>
<reference evidence="1 2" key="1">
    <citation type="journal article" date="2016" name="Nat. Commun.">
        <title>Thousands of microbial genomes shed light on interconnected biogeochemical processes in an aquifer system.</title>
        <authorList>
            <person name="Anantharaman K."/>
            <person name="Brown C.T."/>
            <person name="Hug L.A."/>
            <person name="Sharon I."/>
            <person name="Castelle C.J."/>
            <person name="Probst A.J."/>
            <person name="Thomas B.C."/>
            <person name="Singh A."/>
            <person name="Wilkins M.J."/>
            <person name="Karaoz U."/>
            <person name="Brodie E.L."/>
            <person name="Williams K.H."/>
            <person name="Hubbard S.S."/>
            <person name="Banfield J.F."/>
        </authorList>
    </citation>
    <scope>NUCLEOTIDE SEQUENCE [LARGE SCALE GENOMIC DNA]</scope>
</reference>
<comment type="caution">
    <text evidence="1">The sequence shown here is derived from an EMBL/GenBank/DDBJ whole genome shotgun (WGS) entry which is preliminary data.</text>
</comment>
<name>A0A1F5HFK2_9BACT</name>
<dbReference type="Pfam" id="PF01972">
    <property type="entry name" value="SDH_protease"/>
    <property type="match status" value="1"/>
</dbReference>
<sequence length="325" mass="37441">MDKKIQLRSIYSEILNEFNEPQEQKFLKRQEETRRNLITQIQDLRMKQSGRATKVISYYAKLDFPIQNEVMINQWDVKSVYSLLSEIPNGSDIELIINTLGGLPQKTRQIIDFVRAKLGRKNTFRVIVPEIAKSAGTLICLGADLLTVGEPSELGPIDPQIPRYSPGGQVEYISAWTYVNSFEMLQNESKDEKGNLKQEFYPLLANFDLPFYERCKQALKQIEEDARELLASGMMKKKKTQSDIDDIASYFLGGGKPHDSLITGRQIVKKLGRRYVEYLNTSDNLWKLYWELHCRSFGLLDKTSIVKFVEYDAGVLTRQVLINPR</sequence>
<dbReference type="PANTHER" id="PTHR35984:SF1">
    <property type="entry name" value="PERIPLASMIC SERINE PROTEASE"/>
    <property type="match status" value="1"/>
</dbReference>
<dbReference type="STRING" id="1797737.A2196_03650"/>
<accession>A0A1F5HFK2</accession>
<dbReference type="EMBL" id="MFCA01000007">
    <property type="protein sequence ID" value="OGE02927.1"/>
    <property type="molecule type" value="Genomic_DNA"/>
</dbReference>
<proteinExistence type="predicted"/>
<evidence type="ECO:0008006" key="3">
    <source>
        <dbReference type="Google" id="ProtNLM"/>
    </source>
</evidence>
<gene>
    <name evidence="1" type="ORF">A2196_03650</name>
</gene>
<protein>
    <recommendedName>
        <fullName evidence="3">Peptidase</fullName>
    </recommendedName>
</protein>
<dbReference type="Gene3D" id="3.90.226.10">
    <property type="entry name" value="2-enoyl-CoA Hydratase, Chain A, domain 1"/>
    <property type="match status" value="1"/>
</dbReference>
<dbReference type="AlphaFoldDB" id="A0A1F5HFK2"/>
<evidence type="ECO:0000313" key="1">
    <source>
        <dbReference type="EMBL" id="OGE02927.1"/>
    </source>
</evidence>
<dbReference type="PANTHER" id="PTHR35984">
    <property type="entry name" value="PERIPLASMIC SERINE PROTEASE"/>
    <property type="match status" value="1"/>
</dbReference>
<dbReference type="InterPro" id="IPR029045">
    <property type="entry name" value="ClpP/crotonase-like_dom_sf"/>
</dbReference>